<evidence type="ECO:0000313" key="2">
    <source>
        <dbReference type="Proteomes" id="UP000887013"/>
    </source>
</evidence>
<comment type="caution">
    <text evidence="1">The sequence shown here is derived from an EMBL/GenBank/DDBJ whole genome shotgun (WGS) entry which is preliminary data.</text>
</comment>
<protein>
    <submittedName>
        <fullName evidence="1">Uncharacterized protein</fullName>
    </submittedName>
</protein>
<reference evidence="1" key="1">
    <citation type="submission" date="2020-08" db="EMBL/GenBank/DDBJ databases">
        <title>Multicomponent nature underlies the extraordinary mechanical properties of spider dragline silk.</title>
        <authorList>
            <person name="Kono N."/>
            <person name="Nakamura H."/>
            <person name="Mori M."/>
            <person name="Yoshida Y."/>
            <person name="Ohtoshi R."/>
            <person name="Malay A.D."/>
            <person name="Moran D.A.P."/>
            <person name="Tomita M."/>
            <person name="Numata K."/>
            <person name="Arakawa K."/>
        </authorList>
    </citation>
    <scope>NUCLEOTIDE SEQUENCE</scope>
</reference>
<dbReference type="Proteomes" id="UP000887013">
    <property type="component" value="Unassembled WGS sequence"/>
</dbReference>
<sequence>MADVTAIENSENEPSREDTRKCENINFVINQLVQTNNVIFALEAKLNTIPLFPHCYGPNEMEEVRKELTRFKEERTRNQGEFNLSLPCPIKGCLHHSQFNNTNLNLNFNQTNKNKKTST</sequence>
<organism evidence="1 2">
    <name type="scientific">Nephila pilipes</name>
    <name type="common">Giant wood spider</name>
    <name type="synonym">Nephila maculata</name>
    <dbReference type="NCBI Taxonomy" id="299642"/>
    <lineage>
        <taxon>Eukaryota</taxon>
        <taxon>Metazoa</taxon>
        <taxon>Ecdysozoa</taxon>
        <taxon>Arthropoda</taxon>
        <taxon>Chelicerata</taxon>
        <taxon>Arachnida</taxon>
        <taxon>Araneae</taxon>
        <taxon>Araneomorphae</taxon>
        <taxon>Entelegynae</taxon>
        <taxon>Araneoidea</taxon>
        <taxon>Nephilidae</taxon>
        <taxon>Nephila</taxon>
    </lineage>
</organism>
<accession>A0A8X6IXX8</accession>
<proteinExistence type="predicted"/>
<keyword evidence="2" id="KW-1185">Reference proteome</keyword>
<evidence type="ECO:0000313" key="1">
    <source>
        <dbReference type="EMBL" id="GFS65476.1"/>
    </source>
</evidence>
<gene>
    <name evidence="1" type="ORF">NPIL_439551</name>
</gene>
<name>A0A8X6IXX8_NEPPI</name>
<dbReference type="AlphaFoldDB" id="A0A8X6IXX8"/>
<dbReference type="EMBL" id="BMAW01094442">
    <property type="protein sequence ID" value="GFS65476.1"/>
    <property type="molecule type" value="Genomic_DNA"/>
</dbReference>